<feature type="compositionally biased region" description="Polar residues" evidence="1">
    <location>
        <begin position="77"/>
        <end position="90"/>
    </location>
</feature>
<protein>
    <submittedName>
        <fullName evidence="2">Uncharacterized protein</fullName>
    </submittedName>
</protein>
<sequence>MVMGMFKLTGHSSGSGIRMDTTFDSLITAEITAGPRQQRLIEIKKGRQRASLPSNAEAERDAPTDISQEVLILKGVTASNNQTKFPNSDPKQPEEAGHKPIRTPNNNVRWIFADSHPNAVLDRSRWEDQRSPSPRPVPDPLSTIEESPIDTATPQKTDLDNWRISGCLRSSALANSRENKVDFLRRREPGPSRYPRSRCNTDPERKYQSIDDLPFTGRARSGGGTLSRE</sequence>
<dbReference type="Proteomes" id="UP000030669">
    <property type="component" value="Unassembled WGS sequence"/>
</dbReference>
<dbReference type="GeneID" id="19309501"/>
<gene>
    <name evidence="2" type="ORF">GLOTRDRAFT_93459</name>
</gene>
<accession>S7RNA4</accession>
<keyword evidence="3" id="KW-1185">Reference proteome</keyword>
<dbReference type="RefSeq" id="XP_007865957.1">
    <property type="nucleotide sequence ID" value="XM_007867766.1"/>
</dbReference>
<feature type="region of interest" description="Disordered" evidence="1">
    <location>
        <begin position="45"/>
        <end position="105"/>
    </location>
</feature>
<organism evidence="2 3">
    <name type="scientific">Gloeophyllum trabeum (strain ATCC 11539 / FP-39264 / Madison 617)</name>
    <name type="common">Brown rot fungus</name>
    <dbReference type="NCBI Taxonomy" id="670483"/>
    <lineage>
        <taxon>Eukaryota</taxon>
        <taxon>Fungi</taxon>
        <taxon>Dikarya</taxon>
        <taxon>Basidiomycota</taxon>
        <taxon>Agaricomycotina</taxon>
        <taxon>Agaricomycetes</taxon>
        <taxon>Gloeophyllales</taxon>
        <taxon>Gloeophyllaceae</taxon>
        <taxon>Gloeophyllum</taxon>
    </lineage>
</organism>
<evidence type="ECO:0000256" key="1">
    <source>
        <dbReference type="SAM" id="MobiDB-lite"/>
    </source>
</evidence>
<feature type="compositionally biased region" description="Gly residues" evidence="1">
    <location>
        <begin position="220"/>
        <end position="229"/>
    </location>
</feature>
<dbReference type="AlphaFoldDB" id="S7RNA4"/>
<evidence type="ECO:0000313" key="2">
    <source>
        <dbReference type="EMBL" id="EPQ55945.1"/>
    </source>
</evidence>
<dbReference type="HOGENOM" id="CLU_1209942_0_0_1"/>
<evidence type="ECO:0000313" key="3">
    <source>
        <dbReference type="Proteomes" id="UP000030669"/>
    </source>
</evidence>
<feature type="compositionally biased region" description="Basic and acidic residues" evidence="1">
    <location>
        <begin position="199"/>
        <end position="209"/>
    </location>
</feature>
<dbReference type="KEGG" id="gtr:GLOTRDRAFT_93459"/>
<feature type="region of interest" description="Disordered" evidence="1">
    <location>
        <begin position="122"/>
        <end position="157"/>
    </location>
</feature>
<reference evidence="2 3" key="1">
    <citation type="journal article" date="2012" name="Science">
        <title>The Paleozoic origin of enzymatic lignin decomposition reconstructed from 31 fungal genomes.</title>
        <authorList>
            <person name="Floudas D."/>
            <person name="Binder M."/>
            <person name="Riley R."/>
            <person name="Barry K."/>
            <person name="Blanchette R.A."/>
            <person name="Henrissat B."/>
            <person name="Martinez A.T."/>
            <person name="Otillar R."/>
            <person name="Spatafora J.W."/>
            <person name="Yadav J.S."/>
            <person name="Aerts A."/>
            <person name="Benoit I."/>
            <person name="Boyd A."/>
            <person name="Carlson A."/>
            <person name="Copeland A."/>
            <person name="Coutinho P.M."/>
            <person name="de Vries R.P."/>
            <person name="Ferreira P."/>
            <person name="Findley K."/>
            <person name="Foster B."/>
            <person name="Gaskell J."/>
            <person name="Glotzer D."/>
            <person name="Gorecki P."/>
            <person name="Heitman J."/>
            <person name="Hesse C."/>
            <person name="Hori C."/>
            <person name="Igarashi K."/>
            <person name="Jurgens J.A."/>
            <person name="Kallen N."/>
            <person name="Kersten P."/>
            <person name="Kohler A."/>
            <person name="Kuees U."/>
            <person name="Kumar T.K.A."/>
            <person name="Kuo A."/>
            <person name="LaButti K."/>
            <person name="Larrondo L.F."/>
            <person name="Lindquist E."/>
            <person name="Ling A."/>
            <person name="Lombard V."/>
            <person name="Lucas S."/>
            <person name="Lundell T."/>
            <person name="Martin R."/>
            <person name="McLaughlin D.J."/>
            <person name="Morgenstern I."/>
            <person name="Morin E."/>
            <person name="Murat C."/>
            <person name="Nagy L.G."/>
            <person name="Nolan M."/>
            <person name="Ohm R.A."/>
            <person name="Patyshakuliyeva A."/>
            <person name="Rokas A."/>
            <person name="Ruiz-Duenas F.J."/>
            <person name="Sabat G."/>
            <person name="Salamov A."/>
            <person name="Samejima M."/>
            <person name="Schmutz J."/>
            <person name="Slot J.C."/>
            <person name="St John F."/>
            <person name="Stenlid J."/>
            <person name="Sun H."/>
            <person name="Sun S."/>
            <person name="Syed K."/>
            <person name="Tsang A."/>
            <person name="Wiebenga A."/>
            <person name="Young D."/>
            <person name="Pisabarro A."/>
            <person name="Eastwood D.C."/>
            <person name="Martin F."/>
            <person name="Cullen D."/>
            <person name="Grigoriev I.V."/>
            <person name="Hibbett D.S."/>
        </authorList>
    </citation>
    <scope>NUCLEOTIDE SEQUENCE [LARGE SCALE GENOMIC DNA]</scope>
    <source>
        <strain evidence="2 3">ATCC 11539</strain>
    </source>
</reference>
<feature type="region of interest" description="Disordered" evidence="1">
    <location>
        <begin position="185"/>
        <end position="229"/>
    </location>
</feature>
<dbReference type="EMBL" id="KB469301">
    <property type="protein sequence ID" value="EPQ55945.1"/>
    <property type="molecule type" value="Genomic_DNA"/>
</dbReference>
<name>S7RNA4_GLOTA</name>
<proteinExistence type="predicted"/>